<protein>
    <submittedName>
        <fullName evidence="1">Uncharacterized protein</fullName>
    </submittedName>
</protein>
<evidence type="ECO:0000313" key="1">
    <source>
        <dbReference type="EMBL" id="PAP91798.1"/>
    </source>
</evidence>
<keyword evidence="2" id="KW-1185">Reference proteome</keyword>
<evidence type="ECO:0000313" key="2">
    <source>
        <dbReference type="Proteomes" id="UP000215931"/>
    </source>
</evidence>
<organism evidence="1 2">
    <name type="scientific">Mesorhizobium wenxiniae</name>
    <dbReference type="NCBI Taxonomy" id="2014805"/>
    <lineage>
        <taxon>Bacteria</taxon>
        <taxon>Pseudomonadati</taxon>
        <taxon>Pseudomonadota</taxon>
        <taxon>Alphaproteobacteria</taxon>
        <taxon>Hyphomicrobiales</taxon>
        <taxon>Phyllobacteriaceae</taxon>
        <taxon>Mesorhizobium</taxon>
    </lineage>
</organism>
<comment type="caution">
    <text evidence="1">The sequence shown here is derived from an EMBL/GenBank/DDBJ whole genome shotgun (WGS) entry which is preliminary data.</text>
</comment>
<gene>
    <name evidence="1" type="ORF">CIT31_31775</name>
</gene>
<dbReference type="EMBL" id="NPKH01000039">
    <property type="protein sequence ID" value="PAP91798.1"/>
    <property type="molecule type" value="Genomic_DNA"/>
</dbReference>
<dbReference type="OrthoDB" id="8449844at2"/>
<dbReference type="RefSeq" id="WP_095521769.1">
    <property type="nucleotide sequence ID" value="NZ_NPKH01000039.1"/>
</dbReference>
<dbReference type="AlphaFoldDB" id="A0A271K7R4"/>
<reference evidence="1 2" key="1">
    <citation type="submission" date="2017-08" db="EMBL/GenBank/DDBJ databases">
        <title>Mesorhizobium wenxinae sp. nov., a novel rhizobial species isolated from root nodules of chickpea (Cicer arietinum L.).</title>
        <authorList>
            <person name="Zhang J."/>
        </authorList>
    </citation>
    <scope>NUCLEOTIDE SEQUENCE [LARGE SCALE GENOMIC DNA]</scope>
    <source>
        <strain evidence="2">WYCCWR 10019</strain>
    </source>
</reference>
<name>A0A271K7R4_9HYPH</name>
<dbReference type="Proteomes" id="UP000215931">
    <property type="component" value="Unassembled WGS sequence"/>
</dbReference>
<sequence>MAEPQTTPPFQRAKAGQVGEALDRLEGLVVDGLKHGFFDYSIACEVANGGKRQLVIRAGKSHKFTIPEDEVPR</sequence>
<proteinExistence type="predicted"/>
<accession>A0A271K7R4</accession>